<dbReference type="Proteomes" id="UP001162802">
    <property type="component" value="Unassembled WGS sequence"/>
</dbReference>
<accession>A0ABT0A7F0</accession>
<dbReference type="PANTHER" id="PTHR33336">
    <property type="entry name" value="QUINOL MONOOXYGENASE YGIN-RELATED"/>
    <property type="match status" value="1"/>
</dbReference>
<reference evidence="2" key="1">
    <citation type="submission" date="2022-03" db="EMBL/GenBank/DDBJ databases">
        <title>Identification of a novel bacterium isolated from mangrove sediments.</title>
        <authorList>
            <person name="Pan X."/>
        </authorList>
    </citation>
    <scope>NUCLEOTIDE SEQUENCE</scope>
    <source>
        <strain evidence="2">B2637</strain>
    </source>
</reference>
<comment type="caution">
    <text evidence="2">The sequence shown here is derived from an EMBL/GenBank/DDBJ whole genome shotgun (WGS) entry which is preliminary data.</text>
</comment>
<sequence>MSTTDTQPVHCVAFNIAKPGCEDKLRDALLELVPQVHQEEGFVRYDLHQDLDDPRRFVITEQWRDRATFDAHACAPHVKAFEAKAGEWIESGFYHPLARIS</sequence>
<dbReference type="RefSeq" id="WP_243796236.1">
    <property type="nucleotide sequence ID" value="NZ_JALHAT010000001.1"/>
</dbReference>
<dbReference type="GO" id="GO:0004497">
    <property type="term" value="F:monooxygenase activity"/>
    <property type="evidence" value="ECO:0007669"/>
    <property type="project" value="UniProtKB-KW"/>
</dbReference>
<keyword evidence="2" id="KW-0503">Monooxygenase</keyword>
<evidence type="ECO:0000313" key="3">
    <source>
        <dbReference type="Proteomes" id="UP001162802"/>
    </source>
</evidence>
<proteinExistence type="predicted"/>
<organism evidence="2 3">
    <name type="scientific">Novosphingobium mangrovi</name>
    <name type="common">ex Hu et al. 2023</name>
    <dbReference type="NCBI Taxonomy" id="2930094"/>
    <lineage>
        <taxon>Bacteria</taxon>
        <taxon>Pseudomonadati</taxon>
        <taxon>Pseudomonadota</taxon>
        <taxon>Alphaproteobacteria</taxon>
        <taxon>Sphingomonadales</taxon>
        <taxon>Sphingomonadaceae</taxon>
        <taxon>Novosphingobium</taxon>
    </lineage>
</organism>
<feature type="domain" description="ABM" evidence="1">
    <location>
        <begin position="9"/>
        <end position="101"/>
    </location>
</feature>
<gene>
    <name evidence="2" type="ORF">MTR65_00295</name>
</gene>
<dbReference type="InterPro" id="IPR011008">
    <property type="entry name" value="Dimeric_a/b-barrel"/>
</dbReference>
<evidence type="ECO:0000259" key="1">
    <source>
        <dbReference type="PROSITE" id="PS51725"/>
    </source>
</evidence>
<dbReference type="PANTHER" id="PTHR33336:SF15">
    <property type="entry name" value="ABM DOMAIN-CONTAINING PROTEIN"/>
    <property type="match status" value="1"/>
</dbReference>
<dbReference type="Gene3D" id="3.30.70.100">
    <property type="match status" value="1"/>
</dbReference>
<dbReference type="InterPro" id="IPR050744">
    <property type="entry name" value="AI-2_Isomerase_LsrG"/>
</dbReference>
<name>A0ABT0A7F0_9SPHN</name>
<dbReference type="EMBL" id="JALHAT010000001">
    <property type="protein sequence ID" value="MCJ1959120.1"/>
    <property type="molecule type" value="Genomic_DNA"/>
</dbReference>
<keyword evidence="3" id="KW-1185">Reference proteome</keyword>
<keyword evidence="2" id="KW-0560">Oxidoreductase</keyword>
<dbReference type="SUPFAM" id="SSF54909">
    <property type="entry name" value="Dimeric alpha+beta barrel"/>
    <property type="match status" value="1"/>
</dbReference>
<dbReference type="PROSITE" id="PS51725">
    <property type="entry name" value="ABM"/>
    <property type="match status" value="1"/>
</dbReference>
<dbReference type="Pfam" id="PF03992">
    <property type="entry name" value="ABM"/>
    <property type="match status" value="1"/>
</dbReference>
<evidence type="ECO:0000313" key="2">
    <source>
        <dbReference type="EMBL" id="MCJ1959120.1"/>
    </source>
</evidence>
<protein>
    <submittedName>
        <fullName evidence="2">Antibiotic biosynthesis monooxygenase</fullName>
    </submittedName>
</protein>
<dbReference type="InterPro" id="IPR007138">
    <property type="entry name" value="ABM_dom"/>
</dbReference>